<dbReference type="Proteomes" id="UP000578352">
    <property type="component" value="Unassembled WGS sequence"/>
</dbReference>
<protein>
    <submittedName>
        <fullName evidence="2">Pimeloyl-ACP methyl ester carboxylesterase</fullName>
    </submittedName>
</protein>
<dbReference type="AlphaFoldDB" id="A0A853CZ75"/>
<dbReference type="SUPFAM" id="SSF53474">
    <property type="entry name" value="alpha/beta-Hydrolases"/>
    <property type="match status" value="1"/>
</dbReference>
<evidence type="ECO:0000313" key="3">
    <source>
        <dbReference type="Proteomes" id="UP000578352"/>
    </source>
</evidence>
<organism evidence="2 3">
    <name type="scientific">Leifsonia shinshuensis</name>
    <dbReference type="NCBI Taxonomy" id="150026"/>
    <lineage>
        <taxon>Bacteria</taxon>
        <taxon>Bacillati</taxon>
        <taxon>Actinomycetota</taxon>
        <taxon>Actinomycetes</taxon>
        <taxon>Micrococcales</taxon>
        <taxon>Microbacteriaceae</taxon>
        <taxon>Leifsonia</taxon>
    </lineage>
</organism>
<dbReference type="Gene3D" id="3.40.50.1820">
    <property type="entry name" value="alpha/beta hydrolase"/>
    <property type="match status" value="1"/>
</dbReference>
<dbReference type="PANTHER" id="PTHR43194">
    <property type="entry name" value="HYDROLASE ALPHA/BETA FOLD FAMILY"/>
    <property type="match status" value="1"/>
</dbReference>
<feature type="domain" description="AB hydrolase-1" evidence="1">
    <location>
        <begin position="23"/>
        <end position="271"/>
    </location>
</feature>
<dbReference type="EMBL" id="JACCFL010000001">
    <property type="protein sequence ID" value="NYJ25878.1"/>
    <property type="molecule type" value="Genomic_DNA"/>
</dbReference>
<proteinExistence type="predicted"/>
<dbReference type="GO" id="GO:0003824">
    <property type="term" value="F:catalytic activity"/>
    <property type="evidence" value="ECO:0007669"/>
    <property type="project" value="UniProtKB-ARBA"/>
</dbReference>
<evidence type="ECO:0000259" key="1">
    <source>
        <dbReference type="Pfam" id="PF12697"/>
    </source>
</evidence>
<accession>A0A853CZ75</accession>
<sequence>MTDITDAEQAEIDRATASGRPVVVFVHGLWLLSSSWDPWRELFEANGYATIAPGWPDDPPGVEEAREHPEVFAKKMVQQVTDHYLAAMSELPAKPAVIGHSFGGLIAQKIAGEGAAAVTVAIDNAPFRGVLPLPASSIKSAFPVLGNPANRGKAVALTFDQFTYGWANNLDEDEARTLYETYHVPAAGAPLFQAVVANVNPFASNEITADTRNPDRGPLLIVAGAEDNTVPLAITRATFHQQEKNPGVTEIVEVEGRGHSLTIDHGWRDVAQPALDFVRRFLPAG</sequence>
<dbReference type="InterPro" id="IPR000073">
    <property type="entry name" value="AB_hydrolase_1"/>
</dbReference>
<dbReference type="InterPro" id="IPR050228">
    <property type="entry name" value="Carboxylesterase_BioH"/>
</dbReference>
<comment type="caution">
    <text evidence="2">The sequence shown here is derived from an EMBL/GenBank/DDBJ whole genome shotgun (WGS) entry which is preliminary data.</text>
</comment>
<reference evidence="2 3" key="1">
    <citation type="submission" date="2020-07" db="EMBL/GenBank/DDBJ databases">
        <title>Sequencing the genomes of 1000 actinobacteria strains.</title>
        <authorList>
            <person name="Klenk H.-P."/>
        </authorList>
    </citation>
    <scope>NUCLEOTIDE SEQUENCE [LARGE SCALE GENOMIC DNA]</scope>
    <source>
        <strain evidence="2 3">DSM 15165</strain>
    </source>
</reference>
<dbReference type="InterPro" id="IPR029058">
    <property type="entry name" value="AB_hydrolase_fold"/>
</dbReference>
<gene>
    <name evidence="2" type="ORF">HNR13_004165</name>
</gene>
<evidence type="ECO:0000313" key="2">
    <source>
        <dbReference type="EMBL" id="NYJ25878.1"/>
    </source>
</evidence>
<name>A0A853CZ75_9MICO</name>
<dbReference type="RefSeq" id="WP_179608828.1">
    <property type="nucleotide sequence ID" value="NZ_BAABEH010000001.1"/>
</dbReference>
<dbReference type="Pfam" id="PF12697">
    <property type="entry name" value="Abhydrolase_6"/>
    <property type="match status" value="1"/>
</dbReference>
<dbReference type="PANTHER" id="PTHR43194:SF2">
    <property type="entry name" value="PEROXISOMAL MEMBRANE PROTEIN LPX1"/>
    <property type="match status" value="1"/>
</dbReference>